<dbReference type="Pfam" id="PF03358">
    <property type="entry name" value="FMN_red"/>
    <property type="match status" value="1"/>
</dbReference>
<feature type="domain" description="NADPH-dependent FMN reductase-like" evidence="1">
    <location>
        <begin position="5"/>
        <end position="159"/>
    </location>
</feature>
<sequence>MAYTPKILAFAGSTRTDSYNKKLVKIAADGAKAAGAEVTYVDLRDLPLPLFDEDLEAQEGLPANAGTFKDLLISHQGLLIASPEYNSSLTAVLKNAIDWASRPSPNEAPLAAFVDKVAAIMSASPGGLGGLRGLVHLRAILGNIKVLVLPDQVAVPKAYEAFNADGTLKDAKQQESIEKLGESVANILLKLN</sequence>
<proteinExistence type="predicted"/>
<organism evidence="2 3">
    <name type="scientific">Komarekiella delphini-convector SJRDD-AB1</name>
    <dbReference type="NCBI Taxonomy" id="2593771"/>
    <lineage>
        <taxon>Bacteria</taxon>
        <taxon>Bacillati</taxon>
        <taxon>Cyanobacteriota</taxon>
        <taxon>Cyanophyceae</taxon>
        <taxon>Nostocales</taxon>
        <taxon>Nostocaceae</taxon>
        <taxon>Komarekiella</taxon>
        <taxon>Komarekiella delphini-convector</taxon>
    </lineage>
</organism>
<name>A0AA40SV24_9NOST</name>
<dbReference type="GO" id="GO:0010181">
    <property type="term" value="F:FMN binding"/>
    <property type="evidence" value="ECO:0007669"/>
    <property type="project" value="TreeGrafter"/>
</dbReference>
<comment type="caution">
    <text evidence="2">The sequence shown here is derived from an EMBL/GenBank/DDBJ whole genome shotgun (WGS) entry which is preliminary data.</text>
</comment>
<dbReference type="GO" id="GO:0016491">
    <property type="term" value="F:oxidoreductase activity"/>
    <property type="evidence" value="ECO:0007669"/>
    <property type="project" value="InterPro"/>
</dbReference>
<dbReference type="EMBL" id="VJXY01000005">
    <property type="protein sequence ID" value="MBD6615594.1"/>
    <property type="molecule type" value="Genomic_DNA"/>
</dbReference>
<dbReference type="InterPro" id="IPR005025">
    <property type="entry name" value="FMN_Rdtase-like_dom"/>
</dbReference>
<gene>
    <name evidence="2" type="ORF">FNW02_07030</name>
</gene>
<dbReference type="RefSeq" id="WP_191756840.1">
    <property type="nucleotide sequence ID" value="NZ_VJXY01000005.1"/>
</dbReference>
<dbReference type="AlphaFoldDB" id="A0AA40SV24"/>
<protein>
    <submittedName>
        <fullName evidence="2">NAD(P)H-dependent oxidoreductase</fullName>
    </submittedName>
</protein>
<dbReference type="InterPro" id="IPR029039">
    <property type="entry name" value="Flavoprotein-like_sf"/>
</dbReference>
<dbReference type="Proteomes" id="UP001165986">
    <property type="component" value="Unassembled WGS sequence"/>
</dbReference>
<keyword evidence="3" id="KW-1185">Reference proteome</keyword>
<evidence type="ECO:0000313" key="3">
    <source>
        <dbReference type="Proteomes" id="UP001165986"/>
    </source>
</evidence>
<reference evidence="2" key="1">
    <citation type="submission" date="2019-07" db="EMBL/GenBank/DDBJ databases">
        <title>Toxilogical consequences of a new and cryptic species of cyanobacteria (Komarekiella delphini-convector) recovered from the epidermis of a bottlenose dolphin and 1500 ft. in the air.</title>
        <authorList>
            <person name="Brown A.O."/>
            <person name="Dvorak P."/>
            <person name="Villanueva C.D."/>
            <person name="Foss A.J."/>
            <person name="Garvey A.D."/>
            <person name="Gibson Q.A."/>
            <person name="Johansen J.R."/>
            <person name="Casamatta D.A."/>
        </authorList>
    </citation>
    <scope>NUCLEOTIDE SEQUENCE</scope>
    <source>
        <strain evidence="2">SJRDD-AB1</strain>
    </source>
</reference>
<dbReference type="InterPro" id="IPR050712">
    <property type="entry name" value="NAD(P)H-dep_reductase"/>
</dbReference>
<evidence type="ECO:0000313" key="2">
    <source>
        <dbReference type="EMBL" id="MBD6615594.1"/>
    </source>
</evidence>
<dbReference type="GO" id="GO:0005829">
    <property type="term" value="C:cytosol"/>
    <property type="evidence" value="ECO:0007669"/>
    <property type="project" value="TreeGrafter"/>
</dbReference>
<dbReference type="PANTHER" id="PTHR30543">
    <property type="entry name" value="CHROMATE REDUCTASE"/>
    <property type="match status" value="1"/>
</dbReference>
<dbReference type="Gene3D" id="3.40.50.360">
    <property type="match status" value="1"/>
</dbReference>
<dbReference type="PANTHER" id="PTHR30543:SF21">
    <property type="entry name" value="NAD(P)H-DEPENDENT FMN REDUCTASE LOT6"/>
    <property type="match status" value="1"/>
</dbReference>
<dbReference type="SUPFAM" id="SSF52218">
    <property type="entry name" value="Flavoproteins"/>
    <property type="match status" value="1"/>
</dbReference>
<accession>A0AA40SV24</accession>
<evidence type="ECO:0000259" key="1">
    <source>
        <dbReference type="Pfam" id="PF03358"/>
    </source>
</evidence>